<keyword evidence="2" id="KW-0732">Signal</keyword>
<protein>
    <submittedName>
        <fullName evidence="3">Type IV secretion system protein</fullName>
    </submittedName>
</protein>
<dbReference type="InterPro" id="IPR033645">
    <property type="entry name" value="VirB9/CagX/TrbG_C"/>
</dbReference>
<dbReference type="InterPro" id="IPR014142">
    <property type="entry name" value="TrbG_Ti"/>
</dbReference>
<keyword evidence="3" id="KW-0614">Plasmid</keyword>
<evidence type="ECO:0000256" key="1">
    <source>
        <dbReference type="ARBA" id="ARBA00006135"/>
    </source>
</evidence>
<gene>
    <name evidence="3" type="primary">trbG</name>
    <name evidence="3" type="ORF">pTK9_00075</name>
</gene>
<dbReference type="NCBIfam" id="TIGR02775">
    <property type="entry name" value="TrbG_Ti"/>
    <property type="match status" value="1"/>
</dbReference>
<dbReference type="NCBIfam" id="NF010460">
    <property type="entry name" value="PRK13885.1"/>
    <property type="match status" value="1"/>
</dbReference>
<dbReference type="Gene3D" id="2.60.40.2500">
    <property type="match status" value="1"/>
</dbReference>
<dbReference type="Pfam" id="PF03524">
    <property type="entry name" value="CagX"/>
    <property type="match status" value="1"/>
</dbReference>
<dbReference type="InterPro" id="IPR010258">
    <property type="entry name" value="Conjugal_tfr_TrbG/VirB9/CagX"/>
</dbReference>
<accession>A0A515HHZ5</accession>
<evidence type="ECO:0000256" key="2">
    <source>
        <dbReference type="ARBA" id="ARBA00022729"/>
    </source>
</evidence>
<geneLocation type="plasmid" evidence="3">
    <name>pTK9</name>
</geneLocation>
<sequence length="314" mass="34401">MITPGPASNEFEVIHHEETLSALIVGRCCGVPSLALAAPGDDIADKYFNKTNPTLTAQERAALAIAKRWEAGSATGIKPVAGSGGAIKFVYGAQQPSIVCAVLQVCDVALQPGEQVNSINLGDTARWTVEPAITGSGATEVQHLIIKPMDVGLETSLVVTTNRRSYHFRLRSHRTEYMPQVSFTYPEEAQAKWDAIQRREKQERTDNTLPATGEYLGDLSFDYELSGSASWKPVRVYNDGRKTIIEMPGTMQQTEAPTLLVVRKEGGLFTDDETVLVNYRVQGNRYIVDTVFDRAILIAGVGSSQDRVTISRRK</sequence>
<dbReference type="EMBL" id="MH392233">
    <property type="protein sequence ID" value="QDL89041.1"/>
    <property type="molecule type" value="Genomic_DNA"/>
</dbReference>
<proteinExistence type="inferred from homology"/>
<comment type="similarity">
    <text evidence="1">Belongs to the TrbG/VirB9 family.</text>
</comment>
<dbReference type="InterPro" id="IPR038161">
    <property type="entry name" value="VirB9/CagX/TrbG_C_sf"/>
</dbReference>
<evidence type="ECO:0000313" key="3">
    <source>
        <dbReference type="EMBL" id="QDL89041.1"/>
    </source>
</evidence>
<name>A0A515HHZ5_9ZZZZ</name>
<dbReference type="AlphaFoldDB" id="A0A515HHZ5"/>
<organism evidence="3">
    <name type="scientific">Sym plasmid</name>
    <dbReference type="NCBI Taxonomy" id="28430"/>
    <lineage>
        <taxon>other sequences</taxon>
        <taxon>plasmids</taxon>
    </lineage>
</organism>
<reference evidence="3" key="1">
    <citation type="submission" date="2018-05" db="EMBL/GenBank/DDBJ databases">
        <title>Plant species dependent abundance and diversity of IncP-1 plasmids in the rhizosphere - sequence analysis provides new insights into the role as efficient and dynamic means for rapid bacterial adaptation.</title>
        <authorList>
            <person name="Nour E."/>
            <person name="Shintani M."/>
            <person name="Elsayed T."/>
            <person name="Blau K."/>
            <person name="Jechalke S."/>
            <person name="Sproeer C."/>
            <person name="Bunk B."/>
            <person name="Overmann J."/>
            <person name="Smalla K."/>
        </authorList>
    </citation>
    <scope>NUCLEOTIDE SEQUENCE</scope>
    <source>
        <plasmid evidence="3">pTK9</plasmid>
    </source>
</reference>
<dbReference type="CDD" id="cd06911">
    <property type="entry name" value="VirB9_CagX_TrbG"/>
    <property type="match status" value="1"/>
</dbReference>